<dbReference type="InterPro" id="IPR037066">
    <property type="entry name" value="Plug_dom_sf"/>
</dbReference>
<feature type="domain" description="TonB-dependent receptor-like beta-barrel" evidence="13">
    <location>
        <begin position="345"/>
        <end position="764"/>
    </location>
</feature>
<dbReference type="Pfam" id="PF13715">
    <property type="entry name" value="CarbopepD_reg_2"/>
    <property type="match status" value="1"/>
</dbReference>
<evidence type="ECO:0000256" key="3">
    <source>
        <dbReference type="ARBA" id="ARBA00022452"/>
    </source>
</evidence>
<sequence length="814" mass="90241">MFNYILVCLLVGAGSLWLPAQAQNALSGRVIHKENNEAVVGATIFVPELRVGATTDANGAYRLARLPVGTFTVQVSFVSHKTVVQQLAINGDVTYNVTMENAVNSLEEVIVSGSATKTIIKESPIPIAALSRIQWLQSPSTNLIDAVSKLPGMSQISTGVGLSKPIIRGLGFNRVITMHDGIRQEDNQWGEEHSIQVDEYSIDRYEIIRGAGSLMYGSDGLGGVMAILSPRPVEEGKIIGRVLTNYQSNNNLLGVSAQVAGNQNGFVWLAQVSRKDAKNYRNPVDGRVYSSNFQEPLNVNGFVGLNKKWGYTRLYFLRSFQKFNIITGTRDELGRFTKAVALNDTTEGNVTVSDAELNGRMINPSNSQTLTNFKLALNNYVQLGEASASLNLSYAQNRRLEYGNVFAPGVPDLFLFLQTWYYDGRYNFSTRRNWEVTLGTNGMFQTLGNRGAQTLYPNYTLFDNGIFLFSKKSYERLKLSGGIRYDIRALDIDKLYIDSEGRFQSLPVPGAIVRFPGFEKTYRNLSASAGGVYTLTPHLMVRVNASRGFRAPAVPELSSNGEHAGTFRYEIGNLNAKPEVAYQGDIGATYESPSLYVDISLFQNTIRNYTYSERVNTVTGADSIINGVPAFRYAQGNARLQGIEATLTYNPASARWFSITQSYSSVYARNLSAAEPGARYLPFMPAPRWISQVKLTKDRWQNRLRNVYASLDVEVYQRQDRVLLAYNTETPTPGYVLVNAGIGGDITGNNRQTLFSLYLTATNLGDVAYQNHQSRLKYLDENLQTGRRGVYSMGRNFSVKLLIPFSASTVVNSR</sequence>
<keyword evidence="5 12" id="KW-0732">Signal</keyword>
<dbReference type="RefSeq" id="WP_345269264.1">
    <property type="nucleotide sequence ID" value="NZ_BAABHB010000007.1"/>
</dbReference>
<feature type="chain" id="PRO_5046572246" evidence="12">
    <location>
        <begin position="23"/>
        <end position="814"/>
    </location>
</feature>
<reference evidence="16" key="1">
    <citation type="journal article" date="2019" name="Int. J. Syst. Evol. Microbiol.">
        <title>The Global Catalogue of Microorganisms (GCM) 10K type strain sequencing project: providing services to taxonomists for standard genome sequencing and annotation.</title>
        <authorList>
            <consortium name="The Broad Institute Genomics Platform"/>
            <consortium name="The Broad Institute Genome Sequencing Center for Infectious Disease"/>
            <person name="Wu L."/>
            <person name="Ma J."/>
        </authorList>
    </citation>
    <scope>NUCLEOTIDE SEQUENCE [LARGE SCALE GENOMIC DNA]</scope>
    <source>
        <strain evidence="16">JCM 17925</strain>
    </source>
</reference>
<evidence type="ECO:0000256" key="4">
    <source>
        <dbReference type="ARBA" id="ARBA00022692"/>
    </source>
</evidence>
<feature type="domain" description="TonB-dependent receptor plug" evidence="14">
    <location>
        <begin position="121"/>
        <end position="224"/>
    </location>
</feature>
<dbReference type="PANTHER" id="PTHR30069:SF29">
    <property type="entry name" value="HEMOGLOBIN AND HEMOGLOBIN-HAPTOGLOBIN-BINDING PROTEIN 1-RELATED"/>
    <property type="match status" value="1"/>
</dbReference>
<dbReference type="InterPro" id="IPR012910">
    <property type="entry name" value="Plug_dom"/>
</dbReference>
<proteinExistence type="inferred from homology"/>
<feature type="signal peptide" evidence="12">
    <location>
        <begin position="1"/>
        <end position="22"/>
    </location>
</feature>
<dbReference type="SUPFAM" id="SSF56935">
    <property type="entry name" value="Porins"/>
    <property type="match status" value="1"/>
</dbReference>
<evidence type="ECO:0000256" key="9">
    <source>
        <dbReference type="ARBA" id="ARBA00023237"/>
    </source>
</evidence>
<dbReference type="PROSITE" id="PS52016">
    <property type="entry name" value="TONB_DEPENDENT_REC_3"/>
    <property type="match status" value="1"/>
</dbReference>
<accession>A0ABP8KN21</accession>
<keyword evidence="7 10" id="KW-0472">Membrane</keyword>
<dbReference type="InterPro" id="IPR039426">
    <property type="entry name" value="TonB-dep_rcpt-like"/>
</dbReference>
<keyword evidence="6 11" id="KW-0798">TonB box</keyword>
<keyword evidence="8 15" id="KW-0675">Receptor</keyword>
<evidence type="ECO:0000259" key="13">
    <source>
        <dbReference type="Pfam" id="PF00593"/>
    </source>
</evidence>
<evidence type="ECO:0000256" key="12">
    <source>
        <dbReference type="SAM" id="SignalP"/>
    </source>
</evidence>
<dbReference type="Proteomes" id="UP001500936">
    <property type="component" value="Unassembled WGS sequence"/>
</dbReference>
<dbReference type="Pfam" id="PF07715">
    <property type="entry name" value="Plug"/>
    <property type="match status" value="1"/>
</dbReference>
<keyword evidence="16" id="KW-1185">Reference proteome</keyword>
<keyword evidence="4 10" id="KW-0812">Transmembrane</keyword>
<dbReference type="Pfam" id="PF00593">
    <property type="entry name" value="TonB_dep_Rec_b-barrel"/>
    <property type="match status" value="1"/>
</dbReference>
<dbReference type="InterPro" id="IPR000531">
    <property type="entry name" value="Beta-barrel_TonB"/>
</dbReference>
<evidence type="ECO:0000256" key="5">
    <source>
        <dbReference type="ARBA" id="ARBA00022729"/>
    </source>
</evidence>
<name>A0ABP8KN21_9BACT</name>
<evidence type="ECO:0000256" key="10">
    <source>
        <dbReference type="PROSITE-ProRule" id="PRU01360"/>
    </source>
</evidence>
<evidence type="ECO:0000256" key="6">
    <source>
        <dbReference type="ARBA" id="ARBA00023077"/>
    </source>
</evidence>
<evidence type="ECO:0000256" key="2">
    <source>
        <dbReference type="ARBA" id="ARBA00022448"/>
    </source>
</evidence>
<dbReference type="Gene3D" id="2.170.130.10">
    <property type="entry name" value="TonB-dependent receptor, plug domain"/>
    <property type="match status" value="1"/>
</dbReference>
<comment type="similarity">
    <text evidence="10 11">Belongs to the TonB-dependent receptor family.</text>
</comment>
<evidence type="ECO:0000256" key="11">
    <source>
        <dbReference type="RuleBase" id="RU003357"/>
    </source>
</evidence>
<dbReference type="InterPro" id="IPR008969">
    <property type="entry name" value="CarboxyPept-like_regulatory"/>
</dbReference>
<comment type="caution">
    <text evidence="15">The sequence shown here is derived from an EMBL/GenBank/DDBJ whole genome shotgun (WGS) entry which is preliminary data.</text>
</comment>
<dbReference type="Gene3D" id="2.40.170.20">
    <property type="entry name" value="TonB-dependent receptor, beta-barrel domain"/>
    <property type="match status" value="1"/>
</dbReference>
<gene>
    <name evidence="15" type="ORF">GCM10023187_35880</name>
</gene>
<dbReference type="EMBL" id="BAABHB010000007">
    <property type="protein sequence ID" value="GAA4410818.1"/>
    <property type="molecule type" value="Genomic_DNA"/>
</dbReference>
<comment type="subcellular location">
    <subcellularLocation>
        <location evidence="1 10">Cell outer membrane</location>
        <topology evidence="1 10">Multi-pass membrane protein</topology>
    </subcellularLocation>
</comment>
<evidence type="ECO:0000259" key="14">
    <source>
        <dbReference type="Pfam" id="PF07715"/>
    </source>
</evidence>
<dbReference type="Gene3D" id="2.60.40.1120">
    <property type="entry name" value="Carboxypeptidase-like, regulatory domain"/>
    <property type="match status" value="1"/>
</dbReference>
<keyword evidence="3 10" id="KW-1134">Transmembrane beta strand</keyword>
<keyword evidence="2 10" id="KW-0813">Transport</keyword>
<evidence type="ECO:0000256" key="1">
    <source>
        <dbReference type="ARBA" id="ARBA00004571"/>
    </source>
</evidence>
<evidence type="ECO:0000313" key="16">
    <source>
        <dbReference type="Proteomes" id="UP001500936"/>
    </source>
</evidence>
<evidence type="ECO:0000256" key="7">
    <source>
        <dbReference type="ARBA" id="ARBA00023136"/>
    </source>
</evidence>
<keyword evidence="9 10" id="KW-0998">Cell outer membrane</keyword>
<dbReference type="SUPFAM" id="SSF49464">
    <property type="entry name" value="Carboxypeptidase regulatory domain-like"/>
    <property type="match status" value="1"/>
</dbReference>
<dbReference type="PANTHER" id="PTHR30069">
    <property type="entry name" value="TONB-DEPENDENT OUTER MEMBRANE RECEPTOR"/>
    <property type="match status" value="1"/>
</dbReference>
<evidence type="ECO:0000256" key="8">
    <source>
        <dbReference type="ARBA" id="ARBA00023170"/>
    </source>
</evidence>
<protein>
    <submittedName>
        <fullName evidence="15">TonB-dependent receptor</fullName>
    </submittedName>
</protein>
<evidence type="ECO:0000313" key="15">
    <source>
        <dbReference type="EMBL" id="GAA4410818.1"/>
    </source>
</evidence>
<organism evidence="15 16">
    <name type="scientific">Nibrella viscosa</name>
    <dbReference type="NCBI Taxonomy" id="1084524"/>
    <lineage>
        <taxon>Bacteria</taxon>
        <taxon>Pseudomonadati</taxon>
        <taxon>Bacteroidota</taxon>
        <taxon>Cytophagia</taxon>
        <taxon>Cytophagales</taxon>
        <taxon>Spirosomataceae</taxon>
        <taxon>Nibrella</taxon>
    </lineage>
</organism>
<dbReference type="InterPro" id="IPR036942">
    <property type="entry name" value="Beta-barrel_TonB_sf"/>
</dbReference>